<accession>A0A7J8X020</accession>
<dbReference type="AlphaFoldDB" id="A0A7J8X020"/>
<evidence type="ECO:0000313" key="1">
    <source>
        <dbReference type="EMBL" id="MBA0680593.1"/>
    </source>
</evidence>
<protein>
    <submittedName>
        <fullName evidence="1">Uncharacterized protein</fullName>
    </submittedName>
</protein>
<dbReference type="Proteomes" id="UP000593577">
    <property type="component" value="Unassembled WGS sequence"/>
</dbReference>
<proteinExistence type="predicted"/>
<organism evidence="1 2">
    <name type="scientific">Gossypium aridum</name>
    <name type="common">American cotton</name>
    <name type="synonym">Erioxylum aridum</name>
    <dbReference type="NCBI Taxonomy" id="34290"/>
    <lineage>
        <taxon>Eukaryota</taxon>
        <taxon>Viridiplantae</taxon>
        <taxon>Streptophyta</taxon>
        <taxon>Embryophyta</taxon>
        <taxon>Tracheophyta</taxon>
        <taxon>Spermatophyta</taxon>
        <taxon>Magnoliopsida</taxon>
        <taxon>eudicotyledons</taxon>
        <taxon>Gunneridae</taxon>
        <taxon>Pentapetalae</taxon>
        <taxon>rosids</taxon>
        <taxon>malvids</taxon>
        <taxon>Malvales</taxon>
        <taxon>Malvaceae</taxon>
        <taxon>Malvoideae</taxon>
        <taxon>Gossypium</taxon>
    </lineage>
</organism>
<sequence length="117" mass="13766">MSLKHPNLENGNPAVQSYGPKIMFDRRPAVAFSVFDWEGQNRSCKLADRNNIFLSIGFLQHIWFPDKNEEKVLETRTSEAQASKKRDTFHLFLGADFREKEKWRYKALNQKTIEVYV</sequence>
<evidence type="ECO:0000313" key="2">
    <source>
        <dbReference type="Proteomes" id="UP000593577"/>
    </source>
</evidence>
<name>A0A7J8X020_GOSAI</name>
<reference evidence="1 2" key="1">
    <citation type="journal article" date="2019" name="Genome Biol. Evol.">
        <title>Insights into the evolution of the New World diploid cottons (Gossypium, subgenus Houzingenia) based on genome sequencing.</title>
        <authorList>
            <person name="Grover C.E."/>
            <person name="Arick M.A. 2nd"/>
            <person name="Thrash A."/>
            <person name="Conover J.L."/>
            <person name="Sanders W.S."/>
            <person name="Peterson D.G."/>
            <person name="Frelichowski J.E."/>
            <person name="Scheffler J.A."/>
            <person name="Scheffler B.E."/>
            <person name="Wendel J.F."/>
        </authorList>
    </citation>
    <scope>NUCLEOTIDE SEQUENCE [LARGE SCALE GENOMIC DNA]</scope>
    <source>
        <strain evidence="1">185</strain>
        <tissue evidence="1">Leaf</tissue>
    </source>
</reference>
<dbReference type="EMBL" id="JABFAA010000004">
    <property type="protein sequence ID" value="MBA0680593.1"/>
    <property type="molecule type" value="Genomic_DNA"/>
</dbReference>
<keyword evidence="2" id="KW-1185">Reference proteome</keyword>
<gene>
    <name evidence="1" type="ORF">Goari_012283</name>
</gene>
<comment type="caution">
    <text evidence="1">The sequence shown here is derived from an EMBL/GenBank/DDBJ whole genome shotgun (WGS) entry which is preliminary data.</text>
</comment>